<feature type="region of interest" description="Disordered" evidence="1">
    <location>
        <begin position="24"/>
        <end position="54"/>
    </location>
</feature>
<name>A0A9R0S653_TRITD</name>
<evidence type="ECO:0000256" key="1">
    <source>
        <dbReference type="SAM" id="MobiDB-lite"/>
    </source>
</evidence>
<protein>
    <submittedName>
        <fullName evidence="2">Uncharacterized protein</fullName>
    </submittedName>
</protein>
<keyword evidence="3" id="KW-1185">Reference proteome</keyword>
<dbReference type="PANTHER" id="PTHR34133:SF1">
    <property type="entry name" value="EXPRESSED PROTEIN"/>
    <property type="match status" value="1"/>
</dbReference>
<dbReference type="InterPro" id="IPR018971">
    <property type="entry name" value="DUF1997"/>
</dbReference>
<evidence type="ECO:0000313" key="3">
    <source>
        <dbReference type="Proteomes" id="UP000324705"/>
    </source>
</evidence>
<organism evidence="2 3">
    <name type="scientific">Triticum turgidum subsp. durum</name>
    <name type="common">Durum wheat</name>
    <name type="synonym">Triticum durum</name>
    <dbReference type="NCBI Taxonomy" id="4567"/>
    <lineage>
        <taxon>Eukaryota</taxon>
        <taxon>Viridiplantae</taxon>
        <taxon>Streptophyta</taxon>
        <taxon>Embryophyta</taxon>
        <taxon>Tracheophyta</taxon>
        <taxon>Spermatophyta</taxon>
        <taxon>Magnoliopsida</taxon>
        <taxon>Liliopsida</taxon>
        <taxon>Poales</taxon>
        <taxon>Poaceae</taxon>
        <taxon>BOP clade</taxon>
        <taxon>Pooideae</taxon>
        <taxon>Triticodae</taxon>
        <taxon>Triticeae</taxon>
        <taxon>Triticinae</taxon>
        <taxon>Triticum</taxon>
    </lineage>
</organism>
<dbReference type="PANTHER" id="PTHR34133">
    <property type="entry name" value="OS07G0633000 PROTEIN"/>
    <property type="match status" value="1"/>
</dbReference>
<proteinExistence type="predicted"/>
<sequence>MTLPSLTTCRHATARPGAGRVTGCGGVRAAPLRSRSGNGFAPSVSSPSPSPSRAITSCALKPPPSYGGKATEKKKVNPGDLFTFSYRFNTDIPMGETPGASIDEYLMNRPRIVGAVFPDERKRTKLNDEEWSVQLVPIQFMFLSACPVIAVRFVSRSGGEGYPPHVPVHATSLLLMEVVTTFFAPPPPSLTFSPSSSA</sequence>
<evidence type="ECO:0000313" key="2">
    <source>
        <dbReference type="EMBL" id="VAH87271.1"/>
    </source>
</evidence>
<dbReference type="Pfam" id="PF09366">
    <property type="entry name" value="DUF1997"/>
    <property type="match status" value="1"/>
</dbReference>
<dbReference type="Gramene" id="TRITD4Av1G005870.1">
    <property type="protein sequence ID" value="TRITD4Av1G005870.1"/>
    <property type="gene ID" value="TRITD4Av1G005870"/>
</dbReference>
<gene>
    <name evidence="2" type="ORF">TRITD_4Av1G005870</name>
</gene>
<dbReference type="Proteomes" id="UP000324705">
    <property type="component" value="Chromosome 4A"/>
</dbReference>
<accession>A0A9R0S653</accession>
<dbReference type="EMBL" id="LT934117">
    <property type="protein sequence ID" value="VAH87271.1"/>
    <property type="molecule type" value="Genomic_DNA"/>
</dbReference>
<dbReference type="AlphaFoldDB" id="A0A9R0S653"/>
<reference evidence="2 3" key="1">
    <citation type="submission" date="2017-09" db="EMBL/GenBank/DDBJ databases">
        <authorList>
            <consortium name="International Durum Wheat Genome Sequencing Consortium (IDWGSC)"/>
            <person name="Milanesi L."/>
        </authorList>
    </citation>
    <scope>NUCLEOTIDE SEQUENCE [LARGE SCALE GENOMIC DNA]</scope>
    <source>
        <strain evidence="3">cv. Svevo</strain>
    </source>
</reference>